<reference evidence="2 3" key="1">
    <citation type="journal article" date="2024" name="Nat. Commun.">
        <title>Phylogenomics reveals the evolutionary origins of lichenization in chlorophyte algae.</title>
        <authorList>
            <person name="Puginier C."/>
            <person name="Libourel C."/>
            <person name="Otte J."/>
            <person name="Skaloud P."/>
            <person name="Haon M."/>
            <person name="Grisel S."/>
            <person name="Petersen M."/>
            <person name="Berrin J.G."/>
            <person name="Delaux P.M."/>
            <person name="Dal Grande F."/>
            <person name="Keller J."/>
        </authorList>
    </citation>
    <scope>NUCLEOTIDE SEQUENCE [LARGE SCALE GENOMIC DNA]</scope>
    <source>
        <strain evidence="2 3">SAG 2036</strain>
    </source>
</reference>
<keyword evidence="1" id="KW-1133">Transmembrane helix</keyword>
<keyword evidence="1" id="KW-0472">Membrane</keyword>
<comment type="caution">
    <text evidence="2">The sequence shown here is derived from an EMBL/GenBank/DDBJ whole genome shotgun (WGS) entry which is preliminary data.</text>
</comment>
<accession>A0AAW1PEZ2</accession>
<evidence type="ECO:0000313" key="2">
    <source>
        <dbReference type="EMBL" id="KAK9806708.1"/>
    </source>
</evidence>
<dbReference type="Proteomes" id="UP001465755">
    <property type="component" value="Unassembled WGS sequence"/>
</dbReference>
<sequence length="104" mass="11292">MSAEASSVLILLLGTPVALTVATIGLVQFKVLLLLLTNLSQRRGNAKIIRQGTRYLVRHFEATFGPAQNFAPNTTHVILVAILLAILLSAERMLSRMGSRHQAS</sequence>
<feature type="transmembrane region" description="Helical" evidence="1">
    <location>
        <begin position="7"/>
        <end position="29"/>
    </location>
</feature>
<keyword evidence="1" id="KW-0812">Transmembrane</keyword>
<evidence type="ECO:0000256" key="1">
    <source>
        <dbReference type="SAM" id="Phobius"/>
    </source>
</evidence>
<evidence type="ECO:0000313" key="3">
    <source>
        <dbReference type="Proteomes" id="UP001465755"/>
    </source>
</evidence>
<dbReference type="EMBL" id="JALJOQ010000035">
    <property type="protein sequence ID" value="KAK9806708.1"/>
    <property type="molecule type" value="Genomic_DNA"/>
</dbReference>
<gene>
    <name evidence="2" type="ORF">WJX73_010892</name>
</gene>
<keyword evidence="3" id="KW-1185">Reference proteome</keyword>
<protein>
    <submittedName>
        <fullName evidence="2">Uncharacterized protein</fullName>
    </submittedName>
</protein>
<proteinExistence type="predicted"/>
<dbReference type="AlphaFoldDB" id="A0AAW1PEZ2"/>
<name>A0AAW1PEZ2_9CHLO</name>
<feature type="transmembrane region" description="Helical" evidence="1">
    <location>
        <begin position="70"/>
        <end position="90"/>
    </location>
</feature>
<organism evidence="2 3">
    <name type="scientific">Symbiochloris irregularis</name>
    <dbReference type="NCBI Taxonomy" id="706552"/>
    <lineage>
        <taxon>Eukaryota</taxon>
        <taxon>Viridiplantae</taxon>
        <taxon>Chlorophyta</taxon>
        <taxon>core chlorophytes</taxon>
        <taxon>Trebouxiophyceae</taxon>
        <taxon>Trebouxiales</taxon>
        <taxon>Trebouxiaceae</taxon>
        <taxon>Symbiochloris</taxon>
    </lineage>
</organism>